<proteinExistence type="predicted"/>
<gene>
    <name evidence="2" type="ORF">GCM10009119_32800</name>
</gene>
<evidence type="ECO:0000313" key="3">
    <source>
        <dbReference type="Proteomes" id="UP001500469"/>
    </source>
</evidence>
<organism evidence="2 3">
    <name type="scientific">Algoriphagus jejuensis</name>
    <dbReference type="NCBI Taxonomy" id="419934"/>
    <lineage>
        <taxon>Bacteria</taxon>
        <taxon>Pseudomonadati</taxon>
        <taxon>Bacteroidota</taxon>
        <taxon>Cytophagia</taxon>
        <taxon>Cytophagales</taxon>
        <taxon>Cyclobacteriaceae</taxon>
        <taxon>Algoriphagus</taxon>
    </lineage>
</organism>
<keyword evidence="1" id="KW-0732">Signal</keyword>
<comment type="caution">
    <text evidence="2">The sequence shown here is derived from an EMBL/GenBank/DDBJ whole genome shotgun (WGS) entry which is preliminary data.</text>
</comment>
<name>A0ABN1N3B6_9BACT</name>
<protein>
    <recommendedName>
        <fullName evidence="4">Antitoxin component YwqK of YwqJK toxin-antitoxin module</fullName>
    </recommendedName>
</protein>
<evidence type="ECO:0000313" key="2">
    <source>
        <dbReference type="EMBL" id="GAA0880310.1"/>
    </source>
</evidence>
<reference evidence="2 3" key="1">
    <citation type="journal article" date="2019" name="Int. J. Syst. Evol. Microbiol.">
        <title>The Global Catalogue of Microorganisms (GCM) 10K type strain sequencing project: providing services to taxonomists for standard genome sequencing and annotation.</title>
        <authorList>
            <consortium name="The Broad Institute Genomics Platform"/>
            <consortium name="The Broad Institute Genome Sequencing Center for Infectious Disease"/>
            <person name="Wu L."/>
            <person name="Ma J."/>
        </authorList>
    </citation>
    <scope>NUCLEOTIDE SEQUENCE [LARGE SCALE GENOMIC DNA]</scope>
    <source>
        <strain evidence="2 3">JCM 16112</strain>
    </source>
</reference>
<dbReference type="SUPFAM" id="SSF82185">
    <property type="entry name" value="Histone H3 K4-specific methyltransferase SET7/9 N-terminal domain"/>
    <property type="match status" value="1"/>
</dbReference>
<keyword evidence="3" id="KW-1185">Reference proteome</keyword>
<accession>A0ABN1N3B6</accession>
<feature type="chain" id="PRO_5046412870" description="Antitoxin component YwqK of YwqJK toxin-antitoxin module" evidence="1">
    <location>
        <begin position="22"/>
        <end position="284"/>
    </location>
</feature>
<feature type="signal peptide" evidence="1">
    <location>
        <begin position="1"/>
        <end position="21"/>
    </location>
</feature>
<evidence type="ECO:0008006" key="4">
    <source>
        <dbReference type="Google" id="ProtNLM"/>
    </source>
</evidence>
<sequence length="284" mass="33730">MNRIFPVFLIAMSLSVKFAFAQKDESEKKSDPDSTGVVNSVLLPSVAPLLLFDEDKEKEAKKEKKKKARKNIWFGIKTQRGYTRRELRGQTYYEFFNYTDIAKAPDPYIRDVYWYDARNKTINSSGYAKGVGYLLHGPYERKVNETLVESGMFYYGTKHRTWMLFDDQNVLQDKNHYSEGWPEESRITYYDQGAQSIEEITPIQYSLEEGNYYYFYDNQQIAVTGEYQYGEKVGLWTEYWDTDNSKAARKREIQYQEAPYTKKFRPYIRAEWDKDGNLIYRKEP</sequence>
<dbReference type="Proteomes" id="UP001500469">
    <property type="component" value="Unassembled WGS sequence"/>
</dbReference>
<dbReference type="RefSeq" id="WP_343853576.1">
    <property type="nucleotide sequence ID" value="NZ_BAAAFI010000042.1"/>
</dbReference>
<evidence type="ECO:0000256" key="1">
    <source>
        <dbReference type="SAM" id="SignalP"/>
    </source>
</evidence>
<dbReference type="EMBL" id="BAAAFI010000042">
    <property type="protein sequence ID" value="GAA0880310.1"/>
    <property type="molecule type" value="Genomic_DNA"/>
</dbReference>